<keyword evidence="1" id="KW-0804">Transcription</keyword>
<dbReference type="PIRSF" id="PIRSF028103">
    <property type="entry name" value="GcvR"/>
    <property type="match status" value="1"/>
</dbReference>
<dbReference type="STRING" id="265726.KY46_01735"/>
<dbReference type="PANTHER" id="PTHR34875">
    <property type="entry name" value="UPF0237 PROTEIN MJ1558"/>
    <property type="match status" value="1"/>
</dbReference>
<evidence type="ECO:0000256" key="1">
    <source>
        <dbReference type="PIRNR" id="PIRNR028103"/>
    </source>
</evidence>
<evidence type="ECO:0000313" key="4">
    <source>
        <dbReference type="Proteomes" id="UP000033633"/>
    </source>
</evidence>
<organism evidence="3 4">
    <name type="scientific">Photobacterium halotolerans</name>
    <dbReference type="NCBI Taxonomy" id="265726"/>
    <lineage>
        <taxon>Bacteria</taxon>
        <taxon>Pseudomonadati</taxon>
        <taxon>Pseudomonadota</taxon>
        <taxon>Gammaproteobacteria</taxon>
        <taxon>Vibrionales</taxon>
        <taxon>Vibrionaceae</taxon>
        <taxon>Photobacterium</taxon>
    </lineage>
</organism>
<protein>
    <recommendedName>
        <fullName evidence="1">Glycine cleavage system transcriptional repressor</fullName>
    </recommendedName>
</protein>
<dbReference type="InterPro" id="IPR045865">
    <property type="entry name" value="ACT-like_dom_sf"/>
</dbReference>
<keyword evidence="4" id="KW-1185">Reference proteome</keyword>
<comment type="caution">
    <text evidence="3">The sequence shown here is derived from an EMBL/GenBank/DDBJ whole genome shotgun (WGS) entry which is preliminary data.</text>
</comment>
<keyword evidence="1" id="KW-0963">Cytoplasm</keyword>
<dbReference type="SUPFAM" id="SSF55021">
    <property type="entry name" value="ACT-like"/>
    <property type="match status" value="2"/>
</dbReference>
<accession>A0A0F5VJB7</accession>
<dbReference type="Proteomes" id="UP000033633">
    <property type="component" value="Unassembled WGS sequence"/>
</dbReference>
<dbReference type="GO" id="GO:0006355">
    <property type="term" value="P:regulation of DNA-templated transcription"/>
    <property type="evidence" value="ECO:0007669"/>
    <property type="project" value="UniProtKB-UniRule"/>
</dbReference>
<dbReference type="PROSITE" id="PS51671">
    <property type="entry name" value="ACT"/>
    <property type="match status" value="2"/>
</dbReference>
<dbReference type="GO" id="GO:0005737">
    <property type="term" value="C:cytoplasm"/>
    <property type="evidence" value="ECO:0007669"/>
    <property type="project" value="UniProtKB-SubCell"/>
</dbReference>
<dbReference type="InterPro" id="IPR002912">
    <property type="entry name" value="ACT_dom"/>
</dbReference>
<sequence>MKHLVITVIGQDRPGLVGALSDTVYQHKGNWLGSSMSKLAGQFAGILQVDIPEDSVKPLRQAMAKLSGLNIHIAEDTQLTAPPAQLQQLTVTGNDRSGIVKEVTTRLGELGINIHKLKTDTHSAPNWGYPIFTAWFSLEIPAELAISTVQQQLESLADDLTIDFEEPESSEAH</sequence>
<dbReference type="InterPro" id="IPR050990">
    <property type="entry name" value="UPF0237/GcvR_regulator"/>
</dbReference>
<dbReference type="RefSeq" id="WP_046218886.1">
    <property type="nucleotide sequence ID" value="NZ_JWYV01000001.1"/>
</dbReference>
<dbReference type="PATRIC" id="fig|265726.11.peg.372"/>
<feature type="domain" description="ACT" evidence="2">
    <location>
        <begin position="88"/>
        <end position="167"/>
    </location>
</feature>
<reference evidence="3 4" key="1">
    <citation type="submission" date="2014-12" db="EMBL/GenBank/DDBJ databases">
        <title>Mercury Reductase activity and rhizosphere competence traits in the genome of root associated Photobacterium halotolerans MELD1.</title>
        <authorList>
            <person name="Mathew D.C."/>
            <person name="Huang C.-C."/>
        </authorList>
    </citation>
    <scope>NUCLEOTIDE SEQUENCE [LARGE SCALE GENOMIC DNA]</scope>
    <source>
        <strain evidence="3 4">MELD1</strain>
    </source>
</reference>
<dbReference type="OrthoDB" id="12860at2"/>
<proteinExistence type="predicted"/>
<comment type="subcellular location">
    <subcellularLocation>
        <location evidence="1">Cytoplasm</location>
    </subcellularLocation>
</comment>
<dbReference type="CDD" id="cd04869">
    <property type="entry name" value="ACT_GcvR_2"/>
    <property type="match status" value="1"/>
</dbReference>
<dbReference type="Gene3D" id="3.30.70.260">
    <property type="match status" value="2"/>
</dbReference>
<dbReference type="Pfam" id="PF13740">
    <property type="entry name" value="ACT_6"/>
    <property type="match status" value="1"/>
</dbReference>
<dbReference type="AlphaFoldDB" id="A0A0F5VJB7"/>
<dbReference type="InterPro" id="IPR016867">
    <property type="entry name" value="GcvR"/>
</dbReference>
<feature type="domain" description="ACT" evidence="2">
    <location>
        <begin position="5"/>
        <end position="82"/>
    </location>
</feature>
<gene>
    <name evidence="3" type="ORF">KY46_01735</name>
</gene>
<evidence type="ECO:0000313" key="3">
    <source>
        <dbReference type="EMBL" id="KKD01565.1"/>
    </source>
</evidence>
<dbReference type="PANTHER" id="PTHR34875:SF6">
    <property type="entry name" value="UPF0237 PROTEIN MJ1558"/>
    <property type="match status" value="1"/>
</dbReference>
<dbReference type="EMBL" id="JWYV01000001">
    <property type="protein sequence ID" value="KKD01565.1"/>
    <property type="molecule type" value="Genomic_DNA"/>
</dbReference>
<keyword evidence="1" id="KW-0678">Repressor</keyword>
<name>A0A0F5VJB7_9GAMM</name>
<evidence type="ECO:0000259" key="2">
    <source>
        <dbReference type="PROSITE" id="PS51671"/>
    </source>
</evidence>